<organism evidence="3 4">
    <name type="scientific">Pseudohalioglobus sediminis</name>
    <dbReference type="NCBI Taxonomy" id="2606449"/>
    <lineage>
        <taxon>Bacteria</taxon>
        <taxon>Pseudomonadati</taxon>
        <taxon>Pseudomonadota</taxon>
        <taxon>Gammaproteobacteria</taxon>
        <taxon>Cellvibrionales</taxon>
        <taxon>Halieaceae</taxon>
        <taxon>Pseudohalioglobus</taxon>
    </lineage>
</organism>
<feature type="region of interest" description="Disordered" evidence="1">
    <location>
        <begin position="452"/>
        <end position="472"/>
    </location>
</feature>
<name>A0A5B0WY57_9GAMM</name>
<evidence type="ECO:0000256" key="2">
    <source>
        <dbReference type="SAM" id="SignalP"/>
    </source>
</evidence>
<accession>A0A5B0WY57</accession>
<evidence type="ECO:0000256" key="1">
    <source>
        <dbReference type="SAM" id="MobiDB-lite"/>
    </source>
</evidence>
<keyword evidence="4" id="KW-1185">Reference proteome</keyword>
<gene>
    <name evidence="3" type="ORF">F0M18_10870</name>
</gene>
<feature type="signal peptide" evidence="2">
    <location>
        <begin position="1"/>
        <end position="22"/>
    </location>
</feature>
<keyword evidence="2" id="KW-0732">Signal</keyword>
<evidence type="ECO:0000313" key="4">
    <source>
        <dbReference type="Proteomes" id="UP000323708"/>
    </source>
</evidence>
<protein>
    <submittedName>
        <fullName evidence="3">Uncharacterized protein</fullName>
    </submittedName>
</protein>
<feature type="chain" id="PRO_5022932686" evidence="2">
    <location>
        <begin position="23"/>
        <end position="472"/>
    </location>
</feature>
<dbReference type="RefSeq" id="WP_149611450.1">
    <property type="nucleotide sequence ID" value="NZ_VTUX01000004.1"/>
</dbReference>
<evidence type="ECO:0000313" key="3">
    <source>
        <dbReference type="EMBL" id="KAA1192014.1"/>
    </source>
</evidence>
<reference evidence="3 4" key="1">
    <citation type="submission" date="2019-09" db="EMBL/GenBank/DDBJ databases">
        <authorList>
            <person name="Chen X.-Y."/>
        </authorList>
    </citation>
    <scope>NUCLEOTIDE SEQUENCE [LARGE SCALE GENOMIC DNA]</scope>
    <source>
        <strain evidence="3 4">NY5</strain>
    </source>
</reference>
<sequence length="472" mass="51632">MVSRRWTQRLLPLLLVSSPIVAQQTAAGDFAACEPLPALAGQPGASDDAAEQAFCDIDYQGGSVALCPKTWSTSPAALVYDLEGTRWQGRAEAFEREVCPRGGSARDEAARELGFFKNSLNGRETSGTFAPASLLYYHFSRLLQTRVQVPVAVRQSFSVAEYRQRVVARGVDYSSGGRAKMLHAGWLEMDRALAAPAQYSHRRELFDDTGTRLLGALLLADGKRYGAEVNGTRASGWGEGQNRDFQRSAPFLALRTDAPLAEAIAQGIAEARADPAMARALPADISAAQVAWWMRDITEVVLLDYILGQQDRVGNVDYLWRWVWQEEGELRTARSEPAGPAQKLRITVLNDNDAGARASYANYARSTGMLDGWHHIDAGLYRRLQDLGADFRQGGPVAQAVRQNYRLSEREAQRIIDRGMAAADALRKRCRDGALRFDLGLADVLNPGAARAQPVDCGAAPDSRPIAREDSP</sequence>
<comment type="caution">
    <text evidence="3">The sequence shown here is derived from an EMBL/GenBank/DDBJ whole genome shotgun (WGS) entry which is preliminary data.</text>
</comment>
<proteinExistence type="predicted"/>
<dbReference type="EMBL" id="VTUX01000004">
    <property type="protein sequence ID" value="KAA1192014.1"/>
    <property type="molecule type" value="Genomic_DNA"/>
</dbReference>
<dbReference type="AlphaFoldDB" id="A0A5B0WY57"/>
<dbReference type="Proteomes" id="UP000323708">
    <property type="component" value="Unassembled WGS sequence"/>
</dbReference>